<keyword evidence="1" id="KW-0614">Plasmid</keyword>
<dbReference type="KEGG" id="dge:Dgeo_2986"/>
<sequence>MPDMTHSLPRPVPYSERMHPLNPALEALTRLREGVGPSQATAQQTLRLARLEAAVRQEQASPGDAQQLLRSALALRGAHPTAANPAWRTVICTLAGYALARGVPAPSMIQAIRADQLASDMRREPRLYGEPLVQAQGKHLRLHPDIGQLLPEARSLN</sequence>
<gene>
    <name evidence="1" type="ORF">Dgeo_2986</name>
</gene>
<dbReference type="HOGENOM" id="CLU_1675017_0_0_0"/>
<geneLocation type="plasmid" evidence="1 2">
    <name>pDGEO02</name>
</geneLocation>
<reference evidence="1" key="1">
    <citation type="submission" date="2007-10" db="EMBL/GenBank/DDBJ databases">
        <title>Complete sequence of Plasmid2 pDGEO02 of Deinococcus geothermalis DSM 11300.</title>
        <authorList>
            <consortium name="US DOE Joint Genome Institute"/>
            <person name="Copeland A."/>
            <person name="Lucas S."/>
            <person name="Lapidus A."/>
            <person name="Barry K."/>
            <person name="Detter J.C."/>
            <person name="Glavina del Rio T."/>
            <person name="Hammon N."/>
            <person name="Israni S."/>
            <person name="Dalin E."/>
            <person name="Tice H."/>
            <person name="Pitluck S."/>
            <person name="Brettin T."/>
            <person name="Bruce D."/>
            <person name="Han C."/>
            <person name="Tapia R."/>
            <person name="Saunders E."/>
            <person name="Gilna P."/>
            <person name="Schmutz J."/>
            <person name="Larimer F."/>
            <person name="Land M."/>
            <person name="Hauser L."/>
            <person name="Kyrpides N."/>
            <person name="Kim E."/>
            <person name="Daly M.J."/>
            <person name="Fredrickson J.K."/>
            <person name="Makarova K.S."/>
            <person name="Gaidamakova E.K."/>
            <person name="Zhai M."/>
            <person name="Richardson P."/>
        </authorList>
    </citation>
    <scope>NUCLEOTIDE SEQUENCE [LARGE SCALE GENOMIC DNA]</scope>
    <source>
        <strain evidence="1">DSM 11300</strain>
        <plasmid evidence="1">pDGEO02</plasmid>
    </source>
</reference>
<dbReference type="AlphaFoldDB" id="A8ZRC0"/>
<evidence type="ECO:0000313" key="2">
    <source>
        <dbReference type="Proteomes" id="UP000002431"/>
    </source>
</evidence>
<name>A8ZRC0_DEIGD</name>
<accession>A8ZRC0</accession>
<organism evidence="1 2">
    <name type="scientific">Deinococcus geothermalis (strain DSM 11300 / CIP 105573 / AG-3a)</name>
    <dbReference type="NCBI Taxonomy" id="319795"/>
    <lineage>
        <taxon>Bacteria</taxon>
        <taxon>Thermotogati</taxon>
        <taxon>Deinococcota</taxon>
        <taxon>Deinococci</taxon>
        <taxon>Deinococcales</taxon>
        <taxon>Deinococcaceae</taxon>
        <taxon>Deinococcus</taxon>
    </lineage>
</organism>
<dbReference type="EMBL" id="CP000856">
    <property type="protein sequence ID" value="ABW35029.1"/>
    <property type="molecule type" value="Genomic_DNA"/>
</dbReference>
<dbReference type="Proteomes" id="UP000002431">
    <property type="component" value="Plasmid pDGEO02"/>
</dbReference>
<proteinExistence type="predicted"/>
<keyword evidence="2" id="KW-1185">Reference proteome</keyword>
<evidence type="ECO:0000313" key="1">
    <source>
        <dbReference type="EMBL" id="ABW35029.1"/>
    </source>
</evidence>
<protein>
    <submittedName>
        <fullName evidence="1">Uncharacterized protein</fullName>
    </submittedName>
</protein>